<organism evidence="2 3">
    <name type="scientific">Symbiodinium microadriaticum</name>
    <name type="common">Dinoflagellate</name>
    <name type="synonym">Zooxanthella microadriatica</name>
    <dbReference type="NCBI Taxonomy" id="2951"/>
    <lineage>
        <taxon>Eukaryota</taxon>
        <taxon>Sar</taxon>
        <taxon>Alveolata</taxon>
        <taxon>Dinophyceae</taxon>
        <taxon>Suessiales</taxon>
        <taxon>Symbiodiniaceae</taxon>
        <taxon>Symbiodinium</taxon>
    </lineage>
</organism>
<gene>
    <name evidence="2" type="ORF">AK812_SmicGene34144</name>
</gene>
<dbReference type="AlphaFoldDB" id="A0A1Q9CPV7"/>
<dbReference type="EMBL" id="LSRX01001006">
    <property type="protein sequence ID" value="OLP84927.1"/>
    <property type="molecule type" value="Genomic_DNA"/>
</dbReference>
<feature type="signal peptide" evidence="1">
    <location>
        <begin position="1"/>
        <end position="23"/>
    </location>
</feature>
<evidence type="ECO:0000256" key="1">
    <source>
        <dbReference type="SAM" id="SignalP"/>
    </source>
</evidence>
<evidence type="ECO:0000313" key="2">
    <source>
        <dbReference type="EMBL" id="OLP84927.1"/>
    </source>
</evidence>
<proteinExistence type="predicted"/>
<sequence length="185" mass="20165">MTISTKVLLIIIVTVLTIITVLSNKFDPSSHPELNSSVENVNSFGVLRARTRDFSGASGPRFVSSRLGGGVVSNQDWFKFSRLHATGGQALVKVEEGDDQAHVARSGANGLLIIIGNILVSGNTIITFNFASAQYVQGNRLPQFAEINHSHIREATPGRQILQVSISQRQQRANEISMRAFYTEA</sequence>
<keyword evidence="1" id="KW-0732">Signal</keyword>
<name>A0A1Q9CPV7_SYMMI</name>
<feature type="chain" id="PRO_5013339642" evidence="1">
    <location>
        <begin position="24"/>
        <end position="185"/>
    </location>
</feature>
<accession>A0A1Q9CPV7</accession>
<protein>
    <submittedName>
        <fullName evidence="2">Uncharacterized protein</fullName>
    </submittedName>
</protein>
<dbReference type="Proteomes" id="UP000186817">
    <property type="component" value="Unassembled WGS sequence"/>
</dbReference>
<evidence type="ECO:0000313" key="3">
    <source>
        <dbReference type="Proteomes" id="UP000186817"/>
    </source>
</evidence>
<keyword evidence="3" id="KW-1185">Reference proteome</keyword>
<reference evidence="2 3" key="1">
    <citation type="submission" date="2016-02" db="EMBL/GenBank/DDBJ databases">
        <title>Genome analysis of coral dinoflagellate symbionts highlights evolutionary adaptations to a symbiotic lifestyle.</title>
        <authorList>
            <person name="Aranda M."/>
            <person name="Li Y."/>
            <person name="Liew Y.J."/>
            <person name="Baumgarten S."/>
            <person name="Simakov O."/>
            <person name="Wilson M."/>
            <person name="Piel J."/>
            <person name="Ashoor H."/>
            <person name="Bougouffa S."/>
            <person name="Bajic V.B."/>
            <person name="Ryu T."/>
            <person name="Ravasi T."/>
            <person name="Bayer T."/>
            <person name="Micklem G."/>
            <person name="Kim H."/>
            <person name="Bhak J."/>
            <person name="Lajeunesse T.C."/>
            <person name="Voolstra C.R."/>
        </authorList>
    </citation>
    <scope>NUCLEOTIDE SEQUENCE [LARGE SCALE GENOMIC DNA]</scope>
    <source>
        <strain evidence="2 3">CCMP2467</strain>
    </source>
</reference>
<comment type="caution">
    <text evidence="2">The sequence shown here is derived from an EMBL/GenBank/DDBJ whole genome shotgun (WGS) entry which is preliminary data.</text>
</comment>